<dbReference type="OrthoDB" id="9799092at2"/>
<evidence type="ECO:0000313" key="2">
    <source>
        <dbReference type="EMBL" id="KPL77959.1"/>
    </source>
</evidence>
<proteinExistence type="predicted"/>
<sequence length="154" mass="17166">MNMFRIRTPEPQDEAALVDLSLHFASESDWASTIPIGQIDTLEKAHQRLFGEQALSVVVAESAQGQLIGYVGIYRSEGNPYASILVHKEYRLRGLGRSLVEQAFEKLPPGLTVEAWVGAFNHLSLAATPRLGFHWDHSIEVDGRTLNVFVRHSD</sequence>
<dbReference type="EMBL" id="LGCM01000058">
    <property type="protein sequence ID" value="KPL77959.1"/>
    <property type="molecule type" value="Genomic_DNA"/>
</dbReference>
<comment type="caution">
    <text evidence="2">The sequence shown here is derived from an EMBL/GenBank/DDBJ whole genome shotgun (WGS) entry which is preliminary data.</text>
</comment>
<name>A0A0P6XE36_9CHLR</name>
<evidence type="ECO:0000313" key="3">
    <source>
        <dbReference type="Proteomes" id="UP000050501"/>
    </source>
</evidence>
<evidence type="ECO:0000259" key="1">
    <source>
        <dbReference type="PROSITE" id="PS51186"/>
    </source>
</evidence>
<feature type="domain" description="N-acetyltransferase" evidence="1">
    <location>
        <begin position="4"/>
        <end position="154"/>
    </location>
</feature>
<keyword evidence="3" id="KW-1185">Reference proteome</keyword>
<accession>A0A0P6XE36</accession>
<dbReference type="InterPro" id="IPR016181">
    <property type="entry name" value="Acyl_CoA_acyltransferase"/>
</dbReference>
<dbReference type="AlphaFoldDB" id="A0A0P6XE36"/>
<organism evidence="2 3">
    <name type="scientific">Levilinea saccharolytica</name>
    <dbReference type="NCBI Taxonomy" id="229921"/>
    <lineage>
        <taxon>Bacteria</taxon>
        <taxon>Bacillati</taxon>
        <taxon>Chloroflexota</taxon>
        <taxon>Anaerolineae</taxon>
        <taxon>Anaerolineales</taxon>
        <taxon>Anaerolineaceae</taxon>
        <taxon>Levilinea</taxon>
    </lineage>
</organism>
<dbReference type="RefSeq" id="WP_062416816.1">
    <property type="nucleotide sequence ID" value="NZ_DF967974.1"/>
</dbReference>
<gene>
    <name evidence="2" type="ORF">ADN01_15435</name>
</gene>
<dbReference type="Pfam" id="PF13508">
    <property type="entry name" value="Acetyltransf_7"/>
    <property type="match status" value="1"/>
</dbReference>
<dbReference type="CDD" id="cd04301">
    <property type="entry name" value="NAT_SF"/>
    <property type="match status" value="1"/>
</dbReference>
<dbReference type="GO" id="GO:0016747">
    <property type="term" value="F:acyltransferase activity, transferring groups other than amino-acyl groups"/>
    <property type="evidence" value="ECO:0007669"/>
    <property type="project" value="InterPro"/>
</dbReference>
<dbReference type="PROSITE" id="PS51186">
    <property type="entry name" value="GNAT"/>
    <property type="match status" value="1"/>
</dbReference>
<protein>
    <recommendedName>
        <fullName evidence="1">N-acetyltransferase domain-containing protein</fullName>
    </recommendedName>
</protein>
<dbReference type="Gene3D" id="3.40.630.30">
    <property type="match status" value="1"/>
</dbReference>
<dbReference type="Proteomes" id="UP000050501">
    <property type="component" value="Unassembled WGS sequence"/>
</dbReference>
<reference evidence="2 3" key="1">
    <citation type="submission" date="2015-07" db="EMBL/GenBank/DDBJ databases">
        <title>Genome sequence of Levilinea saccharolytica DSM 16555.</title>
        <authorList>
            <person name="Hemp J."/>
            <person name="Ward L.M."/>
            <person name="Pace L.A."/>
            <person name="Fischer W.W."/>
        </authorList>
    </citation>
    <scope>NUCLEOTIDE SEQUENCE [LARGE SCALE GENOMIC DNA]</scope>
    <source>
        <strain evidence="2 3">KIBI-1</strain>
    </source>
</reference>
<dbReference type="InterPro" id="IPR000182">
    <property type="entry name" value="GNAT_dom"/>
</dbReference>
<dbReference type="SUPFAM" id="SSF55729">
    <property type="entry name" value="Acyl-CoA N-acyltransferases (Nat)"/>
    <property type="match status" value="1"/>
</dbReference>